<feature type="region of interest" description="Disordered" evidence="10">
    <location>
        <begin position="5056"/>
        <end position="5082"/>
    </location>
</feature>
<dbReference type="InterPro" id="IPR002035">
    <property type="entry name" value="VWF_A"/>
</dbReference>
<organism evidence="12 13">
    <name type="scientific">Gossypium anomalum</name>
    <dbReference type="NCBI Taxonomy" id="47600"/>
    <lineage>
        <taxon>Eukaryota</taxon>
        <taxon>Viridiplantae</taxon>
        <taxon>Streptophyta</taxon>
        <taxon>Embryophyta</taxon>
        <taxon>Tracheophyta</taxon>
        <taxon>Spermatophyta</taxon>
        <taxon>Magnoliopsida</taxon>
        <taxon>eudicotyledons</taxon>
        <taxon>Gunneridae</taxon>
        <taxon>Pentapetalae</taxon>
        <taxon>rosids</taxon>
        <taxon>malvids</taxon>
        <taxon>Malvales</taxon>
        <taxon>Malvaceae</taxon>
        <taxon>Malvoideae</taxon>
        <taxon>Gossypium</taxon>
    </lineage>
</organism>
<dbReference type="GO" id="GO:0030687">
    <property type="term" value="C:preribosome, large subunit precursor"/>
    <property type="evidence" value="ECO:0007669"/>
    <property type="project" value="TreeGrafter"/>
</dbReference>
<feature type="compositionally biased region" description="Basic and acidic residues" evidence="10">
    <location>
        <begin position="5071"/>
        <end position="5082"/>
    </location>
</feature>
<dbReference type="GO" id="GO:0000027">
    <property type="term" value="P:ribosomal large subunit assembly"/>
    <property type="evidence" value="ECO:0007669"/>
    <property type="project" value="InterPro"/>
</dbReference>
<feature type="compositionally biased region" description="Basic and acidic residues" evidence="10">
    <location>
        <begin position="4771"/>
        <end position="4782"/>
    </location>
</feature>
<dbReference type="EMBL" id="JAHUZN010000010">
    <property type="protein sequence ID" value="KAG8481811.1"/>
    <property type="molecule type" value="Genomic_DNA"/>
</dbReference>
<feature type="compositionally biased region" description="Acidic residues" evidence="10">
    <location>
        <begin position="4826"/>
        <end position="4845"/>
    </location>
</feature>
<feature type="region of interest" description="Disordered" evidence="10">
    <location>
        <begin position="4688"/>
        <end position="4941"/>
    </location>
</feature>
<protein>
    <recommendedName>
        <fullName evidence="4 9">Midasin</fullName>
    </recommendedName>
</protein>
<feature type="compositionally biased region" description="Acidic residues" evidence="10">
    <location>
        <begin position="4690"/>
        <end position="4706"/>
    </location>
</feature>
<feature type="compositionally biased region" description="Basic and acidic residues" evidence="10">
    <location>
        <begin position="5113"/>
        <end position="5122"/>
    </location>
</feature>
<evidence type="ECO:0000256" key="4">
    <source>
        <dbReference type="ARBA" id="ARBA00017143"/>
    </source>
</evidence>
<feature type="compositionally biased region" description="Acidic residues" evidence="10">
    <location>
        <begin position="5026"/>
        <end position="5042"/>
    </location>
</feature>
<feature type="region of interest" description="Disordered" evidence="10">
    <location>
        <begin position="5113"/>
        <end position="5143"/>
    </location>
</feature>
<reference evidence="12 13" key="1">
    <citation type="journal article" date="2021" name="bioRxiv">
        <title>The Gossypium anomalum genome as a resource for cotton improvement and evolutionary analysis of hybrid incompatibility.</title>
        <authorList>
            <person name="Grover C.E."/>
            <person name="Yuan D."/>
            <person name="Arick M.A."/>
            <person name="Miller E.R."/>
            <person name="Hu G."/>
            <person name="Peterson D.G."/>
            <person name="Wendel J.F."/>
            <person name="Udall J.A."/>
        </authorList>
    </citation>
    <scope>NUCLEOTIDE SEQUENCE [LARGE SCALE GENOMIC DNA]</scope>
    <source>
        <strain evidence="12">JFW-Udall</strain>
        <tissue evidence="12">Leaf</tissue>
    </source>
</reference>
<dbReference type="InterPro" id="IPR025662">
    <property type="entry name" value="Sigma_54_int_dom_ATP-bd_1"/>
</dbReference>
<feature type="region of interest" description="Disordered" evidence="10">
    <location>
        <begin position="5024"/>
        <end position="5044"/>
    </location>
</feature>
<evidence type="ECO:0000259" key="11">
    <source>
        <dbReference type="PROSITE" id="PS50234"/>
    </source>
</evidence>
<gene>
    <name evidence="12" type="ORF">CXB51_027174</name>
</gene>
<dbReference type="FunFam" id="3.40.50.300:FF:000582">
    <property type="entry name" value="Midasin"/>
    <property type="match status" value="1"/>
</dbReference>
<dbReference type="InterPro" id="IPR003593">
    <property type="entry name" value="AAA+_ATPase"/>
</dbReference>
<dbReference type="PIRSF" id="PIRSF010340">
    <property type="entry name" value="Midasin"/>
    <property type="match status" value="1"/>
</dbReference>
<dbReference type="Pfam" id="PF07728">
    <property type="entry name" value="AAA_5"/>
    <property type="match status" value="7"/>
</dbReference>
<keyword evidence="5 9" id="KW-0547">Nucleotide-binding</keyword>
<dbReference type="GO" id="GO:0016887">
    <property type="term" value="F:ATP hydrolysis activity"/>
    <property type="evidence" value="ECO:0007669"/>
    <property type="project" value="InterPro"/>
</dbReference>
<dbReference type="SMART" id="SM00382">
    <property type="entry name" value="AAA"/>
    <property type="match status" value="6"/>
</dbReference>
<evidence type="ECO:0000256" key="6">
    <source>
        <dbReference type="ARBA" id="ARBA00022840"/>
    </source>
</evidence>
<dbReference type="GO" id="GO:0005524">
    <property type="term" value="F:ATP binding"/>
    <property type="evidence" value="ECO:0007669"/>
    <property type="project" value="UniProtKB-KW"/>
</dbReference>
<dbReference type="InterPro" id="IPR041190">
    <property type="entry name" value="Midasin_AAA_lid_5"/>
</dbReference>
<dbReference type="Pfam" id="PF17867">
    <property type="entry name" value="AAA_lid_7"/>
    <property type="match status" value="3"/>
</dbReference>
<dbReference type="FunFam" id="3.40.50.300:FF:001368">
    <property type="entry name" value="Midasin"/>
    <property type="match status" value="1"/>
</dbReference>
<dbReference type="PROSITE" id="PS50234">
    <property type="entry name" value="VWFA"/>
    <property type="match status" value="1"/>
</dbReference>
<dbReference type="InterPro" id="IPR011704">
    <property type="entry name" value="ATPase_dyneun-rel_AAA"/>
</dbReference>
<evidence type="ECO:0000256" key="1">
    <source>
        <dbReference type="ARBA" id="ARBA00004604"/>
    </source>
</evidence>
<feature type="compositionally biased region" description="Basic and acidic residues" evidence="10">
    <location>
        <begin position="4980"/>
        <end position="4998"/>
    </location>
</feature>
<feature type="compositionally biased region" description="Basic and acidic residues" evidence="10">
    <location>
        <begin position="4714"/>
        <end position="4727"/>
    </location>
</feature>
<evidence type="ECO:0000313" key="13">
    <source>
        <dbReference type="Proteomes" id="UP000701853"/>
    </source>
</evidence>
<feature type="region of interest" description="Disordered" evidence="10">
    <location>
        <begin position="4653"/>
        <end position="4674"/>
    </location>
</feature>
<dbReference type="InterPro" id="IPR036465">
    <property type="entry name" value="vWFA_dom_sf"/>
</dbReference>
<dbReference type="FunFam" id="3.40.50.410:FF:000114">
    <property type="entry name" value="Midasin"/>
    <property type="match status" value="1"/>
</dbReference>
<keyword evidence="6 9" id="KW-0067">ATP-binding</keyword>
<dbReference type="InterPro" id="IPR027417">
    <property type="entry name" value="P-loop_NTPase"/>
</dbReference>
<dbReference type="PROSITE" id="PS00675">
    <property type="entry name" value="SIGMA54_INTERACT_1"/>
    <property type="match status" value="1"/>
</dbReference>
<feature type="compositionally biased region" description="Basic and acidic residues" evidence="10">
    <location>
        <begin position="4752"/>
        <end position="4762"/>
    </location>
</feature>
<evidence type="ECO:0000256" key="7">
    <source>
        <dbReference type="ARBA" id="ARBA00023186"/>
    </source>
</evidence>
<evidence type="ECO:0000256" key="3">
    <source>
        <dbReference type="ARBA" id="ARBA00007188"/>
    </source>
</evidence>
<feature type="region of interest" description="Disordered" evidence="10">
    <location>
        <begin position="4956"/>
        <end position="5005"/>
    </location>
</feature>
<evidence type="ECO:0000256" key="5">
    <source>
        <dbReference type="ARBA" id="ARBA00022741"/>
    </source>
</evidence>
<keyword evidence="7 9" id="KW-0143">Chaperone</keyword>
<dbReference type="CDD" id="cd00009">
    <property type="entry name" value="AAA"/>
    <property type="match status" value="2"/>
</dbReference>
<dbReference type="FunFam" id="3.40.50.300:FF:001861">
    <property type="entry name" value="Midasin"/>
    <property type="match status" value="1"/>
</dbReference>
<dbReference type="OrthoDB" id="5186at2759"/>
<dbReference type="GO" id="GO:0005654">
    <property type="term" value="C:nucleoplasm"/>
    <property type="evidence" value="ECO:0007669"/>
    <property type="project" value="UniProtKB-SubCell"/>
</dbReference>
<dbReference type="GO" id="GO:0005730">
    <property type="term" value="C:nucleolus"/>
    <property type="evidence" value="ECO:0007669"/>
    <property type="project" value="UniProtKB-SubCell"/>
</dbReference>
<comment type="function">
    <text evidence="9">Nuclear chaperone required for maturation and nuclear export of pre-60S ribosome subunits.</text>
</comment>
<comment type="similarity">
    <text evidence="3 9">Belongs to the midasin family.</text>
</comment>
<comment type="subcellular location">
    <subcellularLocation>
        <location evidence="1">Nucleus</location>
        <location evidence="1">Nucleolus</location>
    </subcellularLocation>
    <subcellularLocation>
        <location evidence="2">Nucleus</location>
        <location evidence="2">Nucleoplasm</location>
    </subcellularLocation>
</comment>
<dbReference type="Pfam" id="PF17865">
    <property type="entry name" value="AAA_lid_5"/>
    <property type="match status" value="1"/>
</dbReference>
<proteinExistence type="inferred from homology"/>
<dbReference type="Proteomes" id="UP000701853">
    <property type="component" value="Chromosome 10"/>
</dbReference>
<evidence type="ECO:0000256" key="2">
    <source>
        <dbReference type="ARBA" id="ARBA00004642"/>
    </source>
</evidence>
<feature type="compositionally biased region" description="Basic and acidic residues" evidence="10">
    <location>
        <begin position="4867"/>
        <end position="4889"/>
    </location>
</feature>
<dbReference type="Gene3D" id="3.40.50.300">
    <property type="entry name" value="P-loop containing nucleotide triphosphate hydrolases"/>
    <property type="match status" value="7"/>
</dbReference>
<evidence type="ECO:0000256" key="10">
    <source>
        <dbReference type="SAM" id="MobiDB-lite"/>
    </source>
</evidence>
<dbReference type="FunFam" id="3.40.50.300:FF:000142">
    <property type="entry name" value="Midasin"/>
    <property type="match status" value="1"/>
</dbReference>
<evidence type="ECO:0000313" key="12">
    <source>
        <dbReference type="EMBL" id="KAG8481811.1"/>
    </source>
</evidence>
<feature type="region of interest" description="Disordered" evidence="10">
    <location>
        <begin position="4611"/>
        <end position="4641"/>
    </location>
</feature>
<dbReference type="SUPFAM" id="SSF52540">
    <property type="entry name" value="P-loop containing nucleoside triphosphate hydrolases"/>
    <property type="match status" value="6"/>
</dbReference>
<dbReference type="FunFam" id="3.40.50.300:FF:002238">
    <property type="entry name" value="Midasin"/>
    <property type="match status" value="1"/>
</dbReference>
<evidence type="ECO:0000256" key="8">
    <source>
        <dbReference type="ARBA" id="ARBA00023242"/>
    </source>
</evidence>
<dbReference type="InterPro" id="IPR040848">
    <property type="entry name" value="AAA_lid_7"/>
</dbReference>
<name>A0A8J5Y3E0_9ROSI</name>
<dbReference type="PANTHER" id="PTHR48103:SF2">
    <property type="entry name" value="MIDASIN"/>
    <property type="match status" value="1"/>
</dbReference>
<sequence length="5516" mass="626331">MSMDGSFSLELSLQRFLARCTKVGRVRRFQSLVEKGCLVTEEEVVSSLAELLLHPKYTIPLIGCFRPIARRVVDKAVTLLRLVPSLRSNLGASVAESGYLDDDEVINVIEFHIQHGRGLDLHELACLAFCRALDLAPFLLGSALNYFKFAPPPFERILMKGSDLELSAEVITHYLHVVRTSYRLLVVETNVFSKYWDWSCFLDFVREVVNLDQGSDISFQKDISDIRWCGIRILSVILNMNDKAVSKFGVGAEEAHSCFLRWEEFCQDIAIEKAGAYFGTFEHNKLDSENIELSFSQENYQQSCGLCSFTSSQFHENEPPLRNQRVVEWDDKSAGIPFVMTSRSKRSFEMVLLAVSQKWPVLLYGPAGAGKSALISKMASDSGNHVLSIHMDDQIDGKTLVGSYVCTEQPGEFRWQPGSLTQAVLNGFWVVFEDIDKAPSDVLSIILPLLEGSSLFITGFGEKPTELLVQEIRVAESFRLFSTISTSKSDISHGIEGGNLNGVLWRKVMIEPPSNLDLEKIVTAWYPNLEPLAKKLVETFEGVNFVYLHQSVDFNPGKSVSLSSLSKFSLRDLLKWCKRIAGLGYSFTSDVLPASERSWIYQEAVEVFASFSTSVGNRLAIMKETAKKWAVSTYQAETLYSHDEPIIKDLLTELRIGRVTLQRTEATLYDEKRPFVKIRSSLHILERIACSVKYNEPVLLVGETGTGKTTLVQNLAMRLGQKLTVLNLSQQSDVADLLGGFKPMDARSICIPLYNEFKFLFSRAFSLKGNDEYFARLQELLCSKNWEKLLRKLKNGVNLFKKLIEEERSGSARKRKKPLDVEKKVKAWEDFSARLETAHRQIASSGMVFSFVEGVFVTALRNGQWVLLDEVNLAPPEILQRVIGVLEGENGSLCLAERGDVSNINRHPNFRIFACMNPATDAGKRDLPYALRSRFTEYFVDDILDDQDLDIFIQKFLGDSGSGSDLVERIRCLYKVAKKDSEERLQDGANQKPQYSLRSLYRALEFTRKAERKFGFQNAIYDGFYMFFVSLLDRPSAKKMKERILHYLLRGGKPSYVPFPQYIMIKENSNSNVFLKNYVLTETIKKHLRNLSRAVFIKRYPVLLQGPTSSGKTSLVQYLATITGHEFVRINNHEHTDLQEYLGTYITDAHGKLVFQEGVLVKAVRNGYWIVLDELNLAPTDVLEALNRLLDDNRELFVPELRETIRAHPNFMLFATQNPPTFYGGRKMLSRAFRNRFVEIHVDEIPEDELSTILKQRCQIPESYAKKMVEVMKELQLHRQSSKVFAGKHGFITPRDLFRWADRFRISGISYEDLARDGYHLLAERLRVEDEKRVVQEVLEKHLRVKLVKDDLYKSELLGEEPVPESLGNVILTKSMRRLYFLVRRCYKFREPVLLVGETGGGKTTVCQLLSIALGLNLHILNCHHYTETSDFLGGFYPIRDRSRLSSEYKHVIERLKPLKALINFPEELDISSDINHASSTLNQLNVVSRKYRQGLLSNSVVTSQDIDSLEEVKQELDQLNRKWQTIFMWQDGPLVQSMKSGDLFLVDEISLADDSVLERLNSVLEPERKLSLAEKGGNVLENITAHENFLVLATMNPGGDYGKKELSPALRNRFTEIWVPSVNDLIELKSIALNRLSRFELSYIVNPMVNFYEWFNQLQLGRFLTVRDLLSWIAFVNVSKLGAEHAFIHGAFLVLLDGLSLGTGLSKKDCCKLRERCLSFLLELLQLDDKNLLYSKLSKMENYGWGDIAAPTEVNTDSMLHNDVFGIDPFYIEKGSEKIEAGGFEFLAPTTRKNALRMLRAMQLSKPVLLEGSPGVGKTSLIVALGKFSGHKVVRINLSEQTDMMDLLGSDLPVESDEGMKFAWSDGILLQALKEGCWVLLDELNLAPQSVLEGLNAILDHRAEVFIPELGRTFSCPASFRVFACQNPSSQGGGRKGLPRSFLNRFTKVYIDELVEEDYLFICSSLYPSIPCPVLSNLISFNRRLHEDTMLHHKFAQNGSPWEFNLRDVLRSCQILQGTPVGSFINLIYVQRMRTAADRRQVMHLYEQVFGVKPSINPFPRVQLNPDYLIVGSAAIKRKFSQPLSNSSQLKVLPSVRCNLEAAAHCVQRGWLCILIGPPSSGKTSLIRLLAELTGNVLHELNLSSATDISELLGCFEQYNALRDFRLVVAQVGRFVNEYSSMVLETSMKTFLHDRKDLIARWLAFLSDVNSDLVPSSFLSSEISDGFYKSLSSLIEIIEQLKSDLEKNVLPISWAREDLERTMKTILKLQEHMKRPSSVKFEWVTGLLIKAIENGEWIVLENANLCNPTVLDRINSLVEPDGTITVNECGFVDGKPVVLRPHSNFRMFLTVNPSFGEVSRAMRNRGVEIFMMDPYWIFEEGSGYNSEELEMKDVQRFLVLAGIPGVKLVDSMAKAHAYARIEGLCLNVRITYLELARWVQLFQHLLMNGNQTLWSLQISWEHTYLSSFGEVEGINIVNHAKNAYLSVTELHASNSSLESSLCLPGGWPIPLTLRDFTWYSKGALVKQNCSYLEFLGAHYASHELAIGICPVEDMLHRFGCKRTYLLNSKMLHRTLYPHVSKILTSDSDDKKEFNLNVVDKMLLFAANWVIEQATEDDFQLYLQWFSWFSFQLEPYGQFFESFLTSLEQERRHPIWTYIIHCRQELISLNQVNTNLHPTTMLSLELFNLTSSDHLSNSSSKLLYDAVRCVGLLRLSYQQWNAESRHKYTDESHCFIPFLEALRSLEEEVLRMLVGSTSFDLLYDFYTNLLEDHILFWEALISWQLEGLLVSGRSLLKDAEKLKEFCPTAVKNMLETKNLAEPLSLRFDWERSLLWVHGGHPILPPSPKLYYQQRQLLQFCELVWPTKGKLCTKGFASYAANEIPIEIVVSVDPELRFIALEGICMSSFIMVKHDEDEIHVSHQMGEVYQMLLKRFEHEKCKLLSKYGTGEAIFGANSTTCDFGSEMLCTRSGFDSWLDIHPIVDCASCFLDMELLQELSLLMFVDSGDLQRKGLVDLSSLLESNLKHSLTYSTRPPQSFVPHQKLLWLIDAWTSVDAVHAKVSSFVLEMWFWWHSFLWSQFTDPVLNFSVIDGYDVPLPNALFQPVRTASVAKILQSTHDIKDFSVLSMKLKVSSCVLSQTSSPRTDTYNFLFSAARSLFQQIIYSHKKSFDAEKFAAIKSILCSSSDSVTDKSIELVSLLIASSSHPCLQSLIPLHIDPLLKGLYLNGSSTGDYSLLSFEFNSESSHFGLTLTSFLIESYLDLGIAWMHIGGLRFQLLLRCDSMDPALKYSWKLSHLEEKIVSSKLEMKVRQECNYLAGWSSSKETDSRMSQALEKLEIERRKLLRKIVFRPDPAKFKALRKECDEFLVLVDSSMSLVKNTEGMELQQIVDKVCNWQETASCYIDRLSNEYSEYIDVAQPIQVAVYEMKLGLSLVLSSVLQKKYLDRIQEDNMDRVMELIHSFMRFPRGCPSELVSVNDRRLPMFSSLDLPCITKFSERELSLLEKLVTISSDVKTEKGSVLQLKAALYNNVLIRIAHSVATAKLMDDASFMLLDKIFSGFATIWMHMKIQGKNQEDLHGQSFKFRPRAFRIENVMELDISALGKLLSSDNFTEWQQLLSDEESTEIMEEGERNENLQDEWSLMEESILINMIHIHNQLFGSSDLVLTPGSFQITDVDRLHSFSGSYTLGVGMIKGFGGLFSSTLDAKLVPEHLLRLWWEYEEKFPSSHKAACKYNFYKDSNTSVMAEMVELLITLKKRVLTLLSEWEDHPGLQKVLDVIEMLLAIPLCTPLAKALSGLQFLLNRTRILLENGSKFSLSEQLEPLISLVCSWQKMEFDCWPVLLDEVHDQCDVNATKLWFPLYSVLHPRHSSDSAGHDQSTIASLEEFIQTSSIGEFRKRLQLLFAFLGQIISGRSLGIYSSVMELIEANRKRIETELRDLLKLCRWDRFENQLSFDHLRKPRQKIQKLIQKYSDMLQHPIMLILNEEAGQKGLKIVSMQNPKPLNDTSESIRMLNSVLNLTQFNDEYRFNCFYSFPYWLFETLSDEILKKLIFEDIAGVTRQFSFSQIACLSFQDEWNDLWHTLEKIGRTTMDCGDLWMDVNRSQGKKRALSELLKLLESTGLHRHKFEIMEISNPSSWLFLQPSYDAKHLLMARARLPNGVADVASNVENCLPKENLDSEWKTVNEFYFKSLAAVQVLQQIRLKHHQDFTSEQVEFVVINAARCAAILTIAWKVSRSVSYLSHLLTILQMQREAAYDFARQLNALHKYATALESSFSRCTDSFGETNGCCVFAKSQHATFNSLWQQKQLFDNLDAMLIEESLLLRTVESTHLNSCQNVKAVANRILGVIEEFIPTLKKSKELLDNYFVGCDGSIVTLAGTIHPYVISEQMEQLVLHNFQVLQEFEQKLSVSVKRDFEKNSIVESVLSHFGERFKKGKLIAEWFRVAFEKDSECKNLHELAGPCEKCPELEAQFGDAFKRTISHVMDVLQKLGSLDNHVSKPEAQSASITAWESLFKSVNLRVDELCNKVLETIQFAEYLINHSGKNVFSLSLHCGTHLKCIHALLDLISSFSDSFLEDFLVMHKTVSVVTHGLANILAALFAKGFGVSPKDQEDDTSHDMTRDASGTGMGEGAGVNDVSDQINDEDQLLGASEKPSEEQDASNDVPSKNEKGIEMEQDFAADTFSVSEDDSGEDNDEDTEDQQLESAMGETGEKSEVVDEKLQDKDDDENPNNNEKYESGPSVRNSDMSSREFRGKEDSAGNADEPEENKMNELEKETGESENQAAVDENENIEDMNLNKEEAFTDPTGLELDELNQNSSEDINMDEADVKEDDGADEEEESAKDGTDEGNSNPVDETNEEMESERHDGAAEKDDMVDATSEKDDLGGDQEDPEMNQMAAKKNVSESEISDLNSDPVPDGGAATQPNSEALDVSNVAPEANWANSSDVYNDLAQRNLPSTNKSDLNIMVADSSDSGKFGDHHPKSEFPHPDDAPFQKKQSNPYRNVGDALQEWKERVNISVDLQDDKEESQEEIEDENANEYGYVSEFEKGTAQALGPATAEQMDADVNVKKPDENTVSEKEDGIIDMEIDEKNPEEHPIKHPSSVIKNREKEHVRVSELEEQANHLSPGDSSHDDGDQRNISEGLISVKKSYLSEDVYQLNRLSIGEEEMGQVQDLEEAAGDVKNNATALWKRYELLTTRLSHELAEQLCLVMEPILASKLQGDYKTGKRINMKKVIPYIASHYQKDKIWLRRTKPNKRDYQVIIAVDDSHSMQESGCSEVAVKALVTVCRAMSQLEVGNLAVASFGKKGNIRLLHDFDQPFTGESGVKMISSLTFKQENTITDEPVVDLLRFLNKKLDAAVTNARLPSGQNPLQQLVLIIGDGRLHEKENLKRCVRDVLSSKRMVAFLILDSLQESIMDLQEVITSQDNNNQFKISVSKYLDSFPFPYYVVLRNIEALPKTLADLLRQVFGSSGSSSCRIQETRHIFRSKDRDVERLKGSQMRKYPTNCIS</sequence>
<evidence type="ECO:0000256" key="9">
    <source>
        <dbReference type="PIRNR" id="PIRNR010340"/>
    </source>
</evidence>
<accession>A0A8J5Y3E0</accession>
<keyword evidence="13" id="KW-1185">Reference proteome</keyword>
<dbReference type="SUPFAM" id="SSF53300">
    <property type="entry name" value="vWA-like"/>
    <property type="match status" value="1"/>
</dbReference>
<dbReference type="InterPro" id="IPR012099">
    <property type="entry name" value="Midasin"/>
</dbReference>
<comment type="caution">
    <text evidence="12">The sequence shown here is derived from an EMBL/GenBank/DDBJ whole genome shotgun (WGS) entry which is preliminary data.</text>
</comment>
<dbReference type="PANTHER" id="PTHR48103">
    <property type="entry name" value="MIDASIN-RELATED"/>
    <property type="match status" value="1"/>
</dbReference>
<keyword evidence="8 9" id="KW-0539">Nucleus</keyword>
<dbReference type="GO" id="GO:0000055">
    <property type="term" value="P:ribosomal large subunit export from nucleus"/>
    <property type="evidence" value="ECO:0007669"/>
    <property type="project" value="TreeGrafter"/>
</dbReference>
<feature type="domain" description="VWFA" evidence="11">
    <location>
        <begin position="5266"/>
        <end position="5474"/>
    </location>
</feature>